<sequence>MANKKSKIIDFNSKKEVDEIEVVDDIQVSESIEGTKIQEVSEEDEVRQQIQKLNPDQKKVLIAEYNRNNEGVCEIEDTDEPVSEEWIESCKKDFEAVVEEANNIPFVIADKDKAMETAVFVADWNANKNHWHRAYWKGVIKFNEFIEEKIDLLEKGEIEILEFDYPALIFLYQSMMSPQGIGLLEAQEMEAIDEQYNAILDVLGTYVDQLQNYDKKAKLYQERWGLACNGFKMNILIEDIEDFANVDLSQRQG</sequence>
<proteinExistence type="predicted"/>
<name>A0A8S5QG35_9CAUD</name>
<organism evidence="1">
    <name type="scientific">Myoviridae sp. ctn8H20</name>
    <dbReference type="NCBI Taxonomy" id="2825169"/>
    <lineage>
        <taxon>Viruses</taxon>
        <taxon>Duplodnaviria</taxon>
        <taxon>Heunggongvirae</taxon>
        <taxon>Uroviricota</taxon>
        <taxon>Caudoviricetes</taxon>
    </lineage>
</organism>
<accession>A0A8S5QG35</accession>
<reference evidence="1" key="1">
    <citation type="journal article" date="2021" name="Proc. Natl. Acad. Sci. U.S.A.">
        <title>A Catalog of Tens of Thousands of Viruses from Human Metagenomes Reveals Hidden Associations with Chronic Diseases.</title>
        <authorList>
            <person name="Tisza M.J."/>
            <person name="Buck C.B."/>
        </authorList>
    </citation>
    <scope>NUCLEOTIDE SEQUENCE</scope>
    <source>
        <strain evidence="1">Ctn8H20</strain>
    </source>
</reference>
<evidence type="ECO:0000313" key="1">
    <source>
        <dbReference type="EMBL" id="DAE17725.1"/>
    </source>
</evidence>
<dbReference type="EMBL" id="BK015645">
    <property type="protein sequence ID" value="DAE17725.1"/>
    <property type="molecule type" value="Genomic_DNA"/>
</dbReference>
<protein>
    <submittedName>
        <fullName evidence="1">Uncharacterized protein</fullName>
    </submittedName>
</protein>